<evidence type="ECO:0000256" key="1">
    <source>
        <dbReference type="ARBA" id="ARBA00022676"/>
    </source>
</evidence>
<dbReference type="PANTHER" id="PTHR11927:SF9">
    <property type="entry name" value="L-FUCOSYLTRANSFERASE"/>
    <property type="match status" value="1"/>
</dbReference>
<keyword evidence="4" id="KW-1185">Reference proteome</keyword>
<dbReference type="PANTHER" id="PTHR11927">
    <property type="entry name" value="GALACTOSIDE 2-L-FUCOSYLTRANSFERASE"/>
    <property type="match status" value="1"/>
</dbReference>
<dbReference type="RefSeq" id="WP_103239028.1">
    <property type="nucleotide sequence ID" value="NZ_JANJZD010000022.1"/>
</dbReference>
<evidence type="ECO:0000313" key="3">
    <source>
        <dbReference type="EMBL" id="SOY28967.1"/>
    </source>
</evidence>
<keyword evidence="1" id="KW-0328">Glycosyltransferase</keyword>
<evidence type="ECO:0000256" key="2">
    <source>
        <dbReference type="ARBA" id="ARBA00022679"/>
    </source>
</evidence>
<sequence>MKRKAVIFGAGEWGKAAYYYYREDIEIACYIDNDKSIWGTQHNGIPVRPPEILRNREYTVIIANKRYETEIKKQLFHDYNIRGVIVFRIEEKMQELCPEDNYQVKKDEIIIAFSNGLGNQMFQYALYRNFLKQGKKVKADLSAYIKPDMMPFELPKVFPQISFEYCNPNEKEYYLKEGRVYVEEPPRGKEKETFNRGLLEMKTGYIEGFHCSYKYAGLIRRELLDDFRFSIKNNSELCKIKSLLELKETVAVHIRRGDFLAAKYQREIGGLCTDEYYLKAIAYIKGKCPNAFFCFFSNDMDWVKDNIEEKNALYIEKHMFTTYHDWYDMYLMSICRHNIIPNSTFGWWGAWLNQNPDKIVIGPKRWRNRWEAGDWCPPEWIAI</sequence>
<dbReference type="GO" id="GO:0008107">
    <property type="term" value="F:galactoside 2-alpha-L-fucosyltransferase activity"/>
    <property type="evidence" value="ECO:0007669"/>
    <property type="project" value="InterPro"/>
</dbReference>
<dbReference type="GO" id="GO:0005975">
    <property type="term" value="P:carbohydrate metabolic process"/>
    <property type="evidence" value="ECO:0007669"/>
    <property type="project" value="InterPro"/>
</dbReference>
<dbReference type="AlphaFoldDB" id="A0A2K4ZES2"/>
<keyword evidence="2 3" id="KW-0808">Transferase</keyword>
<name>A0A2K4ZES2_9FIRM</name>
<accession>A0A2K4ZES2</accession>
<dbReference type="CDD" id="cd11301">
    <property type="entry name" value="Fut1_Fut2_like"/>
    <property type="match status" value="1"/>
</dbReference>
<reference evidence="3 4" key="1">
    <citation type="submission" date="2018-01" db="EMBL/GenBank/DDBJ databases">
        <authorList>
            <person name="Gaut B.S."/>
            <person name="Morton B.R."/>
            <person name="Clegg M.T."/>
            <person name="Duvall M.R."/>
        </authorList>
    </citation>
    <scope>NUCLEOTIDE SEQUENCE [LARGE SCALE GENOMIC DNA]</scope>
    <source>
        <strain evidence="3">GP69</strain>
    </source>
</reference>
<dbReference type="Gene3D" id="3.40.50.720">
    <property type="entry name" value="NAD(P)-binding Rossmann-like Domain"/>
    <property type="match status" value="1"/>
</dbReference>
<gene>
    <name evidence="3" type="ORF">AMURIS_01682</name>
</gene>
<dbReference type="InterPro" id="IPR002516">
    <property type="entry name" value="Glyco_trans_11"/>
</dbReference>
<dbReference type="EMBL" id="OFSM01000007">
    <property type="protein sequence ID" value="SOY28967.1"/>
    <property type="molecule type" value="Genomic_DNA"/>
</dbReference>
<dbReference type="GO" id="GO:0016020">
    <property type="term" value="C:membrane"/>
    <property type="evidence" value="ECO:0007669"/>
    <property type="project" value="InterPro"/>
</dbReference>
<proteinExistence type="predicted"/>
<organism evidence="3 4">
    <name type="scientific">Acetatifactor muris</name>
    <dbReference type="NCBI Taxonomy" id="879566"/>
    <lineage>
        <taxon>Bacteria</taxon>
        <taxon>Bacillati</taxon>
        <taxon>Bacillota</taxon>
        <taxon>Clostridia</taxon>
        <taxon>Lachnospirales</taxon>
        <taxon>Lachnospiraceae</taxon>
        <taxon>Acetatifactor</taxon>
    </lineage>
</organism>
<evidence type="ECO:0000313" key="4">
    <source>
        <dbReference type="Proteomes" id="UP000236311"/>
    </source>
</evidence>
<dbReference type="Proteomes" id="UP000236311">
    <property type="component" value="Unassembled WGS sequence"/>
</dbReference>
<protein>
    <submittedName>
        <fullName evidence="3">Glycosyl transferase family 11</fullName>
    </submittedName>
</protein>
<dbReference type="Pfam" id="PF01531">
    <property type="entry name" value="Glyco_transf_11"/>
    <property type="match status" value="1"/>
</dbReference>